<feature type="chain" id="PRO_5007151001" evidence="3">
    <location>
        <begin position="25"/>
        <end position="259"/>
    </location>
</feature>
<dbReference type="EMBL" id="LGGS01000080">
    <property type="protein sequence ID" value="KUK82599.1"/>
    <property type="molecule type" value="Genomic_DNA"/>
</dbReference>
<protein>
    <submittedName>
        <fullName evidence="6">Efflux transporter, RND family, MFP subunit</fullName>
    </submittedName>
</protein>
<evidence type="ECO:0000256" key="3">
    <source>
        <dbReference type="SAM" id="SignalP"/>
    </source>
</evidence>
<comment type="caution">
    <text evidence="6">The sequence shown here is derived from an EMBL/GenBank/DDBJ whole genome shotgun (WGS) entry which is preliminary data.</text>
</comment>
<reference evidence="7" key="1">
    <citation type="journal article" date="2015" name="MBio">
        <title>Genome-Resolved Metagenomic Analysis Reveals Roles for Candidate Phyla and Other Microbial Community Members in Biogeochemical Transformations in Oil Reservoirs.</title>
        <authorList>
            <person name="Hu P."/>
            <person name="Tom L."/>
            <person name="Singh A."/>
            <person name="Thomas B.C."/>
            <person name="Baker B.J."/>
            <person name="Piceno Y.M."/>
            <person name="Andersen G.L."/>
            <person name="Banfield J.F."/>
        </authorList>
    </citation>
    <scope>NUCLEOTIDE SEQUENCE [LARGE SCALE GENOMIC DNA]</scope>
</reference>
<dbReference type="InterPro" id="IPR058627">
    <property type="entry name" value="MdtA-like_C"/>
</dbReference>
<proteinExistence type="predicted"/>
<dbReference type="PATRIC" id="fig|110500.4.peg.666"/>
<evidence type="ECO:0000313" key="6">
    <source>
        <dbReference type="EMBL" id="KUK82599.1"/>
    </source>
</evidence>
<dbReference type="AlphaFoldDB" id="A0A117M3P6"/>
<dbReference type="InterPro" id="IPR050465">
    <property type="entry name" value="UPF0194_transport"/>
</dbReference>
<feature type="signal peptide" evidence="3">
    <location>
        <begin position="1"/>
        <end position="24"/>
    </location>
</feature>
<evidence type="ECO:0000256" key="2">
    <source>
        <dbReference type="ARBA" id="ARBA00023054"/>
    </source>
</evidence>
<dbReference type="Pfam" id="PF25967">
    <property type="entry name" value="RND-MFP_C"/>
    <property type="match status" value="1"/>
</dbReference>
<evidence type="ECO:0000259" key="5">
    <source>
        <dbReference type="Pfam" id="PF25990"/>
    </source>
</evidence>
<keyword evidence="2" id="KW-0175">Coiled coil</keyword>
<dbReference type="GO" id="GO:0030313">
    <property type="term" value="C:cell envelope"/>
    <property type="evidence" value="ECO:0007669"/>
    <property type="project" value="UniProtKB-SubCell"/>
</dbReference>
<dbReference type="InterPro" id="IPR058636">
    <property type="entry name" value="Beta-barrel_YknX"/>
</dbReference>
<feature type="domain" description="Multidrug resistance protein MdtA-like C-terminal permuted SH3" evidence="4">
    <location>
        <begin position="200"/>
        <end position="253"/>
    </location>
</feature>
<name>A0A117M3P6_9FIRM</name>
<organism evidence="6 7">
    <name type="scientific">Pelotomaculum thermopropionicum</name>
    <dbReference type="NCBI Taxonomy" id="110500"/>
    <lineage>
        <taxon>Bacteria</taxon>
        <taxon>Bacillati</taxon>
        <taxon>Bacillota</taxon>
        <taxon>Clostridia</taxon>
        <taxon>Eubacteriales</taxon>
        <taxon>Desulfotomaculaceae</taxon>
        <taxon>Pelotomaculum</taxon>
    </lineage>
</organism>
<feature type="domain" description="YknX-like beta-barrel" evidence="5">
    <location>
        <begin position="119"/>
        <end position="190"/>
    </location>
</feature>
<evidence type="ECO:0000313" key="7">
    <source>
        <dbReference type="Proteomes" id="UP000054705"/>
    </source>
</evidence>
<comment type="subcellular location">
    <subcellularLocation>
        <location evidence="1">Cell envelope</location>
    </subcellularLocation>
</comment>
<sequence>MCRKFMLGLLLALVLIAAAGCGGAADNAYAQSELKMKKLDLEIKATEYQNLLQKHELLQAQGLKQEELAVKMAQEDLEDTILTAPVSGVVLELANKAGESLTDEDDFAAMHENKAVKAVTKVIEYDIGQIKTGQKVHVTVEALPDKKFSGTVSKVDALPAEDSSGLVNYTVEIDLEDPGSEIKDGMTCAVTFVVKEVPDCLIVPYQAVRMVNGKQVVTVVNEQGAKIERQIKAGFTDGTSVEVLEGLDVNETVYYQKSR</sequence>
<dbReference type="PROSITE" id="PS51257">
    <property type="entry name" value="PROKAR_LIPOPROTEIN"/>
    <property type="match status" value="1"/>
</dbReference>
<evidence type="ECO:0000259" key="4">
    <source>
        <dbReference type="Pfam" id="PF25967"/>
    </source>
</evidence>
<dbReference type="Pfam" id="PF25990">
    <property type="entry name" value="Beta-barrel_YknX"/>
    <property type="match status" value="1"/>
</dbReference>
<dbReference type="PANTHER" id="PTHR32347:SF23">
    <property type="entry name" value="BLL5650 PROTEIN"/>
    <property type="match status" value="1"/>
</dbReference>
<dbReference type="PANTHER" id="PTHR32347">
    <property type="entry name" value="EFFLUX SYSTEM COMPONENT YKNX-RELATED"/>
    <property type="match status" value="1"/>
</dbReference>
<accession>A0A117M3P6</accession>
<evidence type="ECO:0000256" key="1">
    <source>
        <dbReference type="ARBA" id="ARBA00004196"/>
    </source>
</evidence>
<dbReference type="Proteomes" id="UP000054705">
    <property type="component" value="Unassembled WGS sequence"/>
</dbReference>
<keyword evidence="3" id="KW-0732">Signal</keyword>
<dbReference type="Gene3D" id="2.40.30.170">
    <property type="match status" value="1"/>
</dbReference>
<dbReference type="Gene3D" id="2.40.420.20">
    <property type="match status" value="1"/>
</dbReference>
<gene>
    <name evidence="6" type="ORF">XD97_0396</name>
</gene>